<dbReference type="Proteomes" id="UP000092971">
    <property type="component" value="Chromosome"/>
</dbReference>
<name>A0A1B1YF18_THEST</name>
<evidence type="ECO:0000313" key="1">
    <source>
        <dbReference type="EMBL" id="ANW99340.1"/>
    </source>
</evidence>
<reference evidence="1 2" key="1">
    <citation type="submission" date="2016-02" db="EMBL/GenBank/DDBJ databases">
        <title>Comparison of Clostridium stercorarium subspecies using comparative genomics and transcriptomics.</title>
        <authorList>
            <person name="Schellenberg J."/>
            <person name="Thallinger G."/>
            <person name="Levin D.B."/>
            <person name="Zhang X."/>
            <person name="Alvare G."/>
            <person name="Fristensky B."/>
            <person name="Sparling R."/>
        </authorList>
    </citation>
    <scope>NUCLEOTIDE SEQUENCE [LARGE SCALE GENOMIC DNA]</scope>
    <source>
        <strain evidence="1 2">DSM 2910</strain>
    </source>
</reference>
<evidence type="ECO:0000313" key="2">
    <source>
        <dbReference type="Proteomes" id="UP000092971"/>
    </source>
</evidence>
<proteinExistence type="predicted"/>
<accession>A0A1B1YF18</accession>
<organism evidence="1 2">
    <name type="scientific">Thermoclostridium stercorarium subsp. thermolacticum DSM 2910</name>
    <dbReference type="NCBI Taxonomy" id="1121336"/>
    <lineage>
        <taxon>Bacteria</taxon>
        <taxon>Bacillati</taxon>
        <taxon>Bacillota</taxon>
        <taxon>Clostridia</taxon>
        <taxon>Eubacteriales</taxon>
        <taxon>Oscillospiraceae</taxon>
        <taxon>Thermoclostridium</taxon>
    </lineage>
</organism>
<sequence>MADGNVRFYLKGVNPDIIKAAREAMFNRFGWKNSSQAVIKGIFYIPGRRLRAMKRYKTQRERR</sequence>
<protein>
    <submittedName>
        <fullName evidence="1">Uncharacterized protein</fullName>
    </submittedName>
</protein>
<dbReference type="EMBL" id="CP014672">
    <property type="protein sequence ID" value="ANW99340.1"/>
    <property type="molecule type" value="Genomic_DNA"/>
</dbReference>
<gene>
    <name evidence="1" type="ORF">CSTERTH_10005</name>
</gene>
<dbReference type="AlphaFoldDB" id="A0A1B1YF18"/>